<dbReference type="Pfam" id="PF00534">
    <property type="entry name" value="Glycos_transf_1"/>
    <property type="match status" value="1"/>
</dbReference>
<dbReference type="RefSeq" id="WP_117828822.1">
    <property type="nucleotide sequence ID" value="NZ_JADPGG010000067.1"/>
</dbReference>
<dbReference type="GO" id="GO:0016757">
    <property type="term" value="F:glycosyltransferase activity"/>
    <property type="evidence" value="ECO:0007669"/>
    <property type="project" value="InterPro"/>
</dbReference>
<dbReference type="InterPro" id="IPR001296">
    <property type="entry name" value="Glyco_trans_1"/>
</dbReference>
<evidence type="ECO:0000313" key="2">
    <source>
        <dbReference type="EMBL" id="MCB8561255.1"/>
    </source>
</evidence>
<dbReference type="EMBL" id="JAJDKQ010000005">
    <property type="protein sequence ID" value="MCB8561255.1"/>
    <property type="molecule type" value="Genomic_DNA"/>
</dbReference>
<evidence type="ECO:0000259" key="1">
    <source>
        <dbReference type="Pfam" id="PF00534"/>
    </source>
</evidence>
<protein>
    <submittedName>
        <fullName evidence="2">Glycosyltransferase</fullName>
    </submittedName>
</protein>
<dbReference type="Proteomes" id="UP001197827">
    <property type="component" value="Unassembled WGS sequence"/>
</dbReference>
<reference evidence="2" key="1">
    <citation type="submission" date="2021-10" db="EMBL/GenBank/DDBJ databases">
        <title>Collection of gut derived symbiotic bacterial strains cultured from healthy donors.</title>
        <authorList>
            <person name="Lin H."/>
            <person name="Littmann E."/>
            <person name="Kohout C."/>
            <person name="Pamer E.G."/>
        </authorList>
    </citation>
    <scope>NUCLEOTIDE SEQUENCE</scope>
    <source>
        <strain evidence="2">DFI.5.2</strain>
    </source>
</reference>
<evidence type="ECO:0000313" key="3">
    <source>
        <dbReference type="Proteomes" id="UP001197827"/>
    </source>
</evidence>
<comment type="caution">
    <text evidence="2">The sequence shown here is derived from an EMBL/GenBank/DDBJ whole genome shotgun (WGS) entry which is preliminary data.</text>
</comment>
<accession>A0AAW4VNP6</accession>
<dbReference type="CDD" id="cd03811">
    <property type="entry name" value="GT4_GT28_WabH-like"/>
    <property type="match status" value="1"/>
</dbReference>
<proteinExistence type="predicted"/>
<feature type="domain" description="Glycosyl transferase family 1" evidence="1">
    <location>
        <begin position="167"/>
        <end position="322"/>
    </location>
</feature>
<dbReference type="PANTHER" id="PTHR45947">
    <property type="entry name" value="SULFOQUINOVOSYL TRANSFERASE SQD2"/>
    <property type="match status" value="1"/>
</dbReference>
<dbReference type="Gene3D" id="3.40.50.2000">
    <property type="entry name" value="Glycogen Phosphorylase B"/>
    <property type="match status" value="2"/>
</dbReference>
<dbReference type="PANTHER" id="PTHR45947:SF3">
    <property type="entry name" value="SULFOQUINOVOSYL TRANSFERASE SQD2"/>
    <property type="match status" value="1"/>
</dbReference>
<sequence>MKKILHVLQSNTFSGAENVVVYIINSLENDYNFVYSSANGQIKETLEENKIKYELMKNLTYKELEKVIKKVQPDIIHSHDVRATLLCSILKGKRKLISHIHVNNNNMKNINIKTIGLLIASLKIDHFFWVSKSCYDGFIFKKFVSKKSEILENILSKKRIEEKCAKDTNDYSYDVVYVGRLAYQKNPERLIKICQSLLEKNSSLKIGIVGTGDLEDIVKREIALMNSNNIKYLGFQSNPLKIIKDAKVMIMTSRYEGTPMVALESLALGTPIVSTPVDGMKHLIKNDFNGYLHFDDDELVKSILDIVSKNKLYLQMSQNCKKKFDDLCDENKYLEKLRKEYNNG</sequence>
<gene>
    <name evidence="2" type="ORF">LJD74_04400</name>
</gene>
<name>A0AAW4VNP6_9FIRM</name>
<dbReference type="AlphaFoldDB" id="A0AAW4VNP6"/>
<organism evidence="2 3">
    <name type="scientific">Faecalibacillus intestinalis</name>
    <dbReference type="NCBI Taxonomy" id="1982626"/>
    <lineage>
        <taxon>Bacteria</taxon>
        <taxon>Bacillati</taxon>
        <taxon>Bacillota</taxon>
        <taxon>Erysipelotrichia</taxon>
        <taxon>Erysipelotrichales</taxon>
        <taxon>Coprobacillaceae</taxon>
        <taxon>Faecalibacillus</taxon>
    </lineage>
</organism>
<dbReference type="SUPFAM" id="SSF53756">
    <property type="entry name" value="UDP-Glycosyltransferase/glycogen phosphorylase"/>
    <property type="match status" value="1"/>
</dbReference>
<dbReference type="InterPro" id="IPR050194">
    <property type="entry name" value="Glycosyltransferase_grp1"/>
</dbReference>